<evidence type="ECO:0000313" key="1">
    <source>
        <dbReference type="EMBL" id="CAB4177468.1"/>
    </source>
</evidence>
<dbReference type="EMBL" id="LR796948">
    <property type="protein sequence ID" value="CAB4177468.1"/>
    <property type="molecule type" value="Genomic_DNA"/>
</dbReference>
<protein>
    <recommendedName>
        <fullName evidence="5">Helix-turn-helix domain containing protein</fullName>
    </recommendedName>
</protein>
<reference evidence="2" key="1">
    <citation type="submission" date="2020-05" db="EMBL/GenBank/DDBJ databases">
        <authorList>
            <person name="Chiriac C."/>
            <person name="Salcher M."/>
            <person name="Ghai R."/>
            <person name="Kavagutti S V."/>
        </authorList>
    </citation>
    <scope>NUCLEOTIDE SEQUENCE</scope>
</reference>
<evidence type="ECO:0000313" key="2">
    <source>
        <dbReference type="EMBL" id="CAB4198920.1"/>
    </source>
</evidence>
<dbReference type="EMBL" id="LR797391">
    <property type="protein sequence ID" value="CAB4212519.1"/>
    <property type="molecule type" value="Genomic_DNA"/>
</dbReference>
<organism evidence="2">
    <name type="scientific">uncultured Caudovirales phage</name>
    <dbReference type="NCBI Taxonomy" id="2100421"/>
    <lineage>
        <taxon>Viruses</taxon>
        <taxon>Duplodnaviria</taxon>
        <taxon>Heunggongvirae</taxon>
        <taxon>Uroviricota</taxon>
        <taxon>Caudoviricetes</taxon>
        <taxon>Peduoviridae</taxon>
        <taxon>Maltschvirus</taxon>
        <taxon>Maltschvirus maltsch</taxon>
    </lineage>
</organism>
<evidence type="ECO:0000313" key="3">
    <source>
        <dbReference type="EMBL" id="CAB4212519.1"/>
    </source>
</evidence>
<sequence>MKPRTVEQDRGFVTFRQLAAYLGFAGKRNAGAARKWVLRNRVPKTWRGGAWIIRLADVDRVLSGQRDVFTERVA</sequence>
<evidence type="ECO:0008006" key="5">
    <source>
        <dbReference type="Google" id="ProtNLM"/>
    </source>
</evidence>
<dbReference type="EMBL" id="LR797287">
    <property type="protein sequence ID" value="CAB4198920.1"/>
    <property type="molecule type" value="Genomic_DNA"/>
</dbReference>
<dbReference type="EMBL" id="LR798380">
    <property type="protein sequence ID" value="CAB5228082.1"/>
    <property type="molecule type" value="Genomic_DNA"/>
</dbReference>
<proteinExistence type="predicted"/>
<gene>
    <name evidence="2" type="ORF">UFOVP1331_5</name>
    <name evidence="3" type="ORF">UFOVP1442_8</name>
    <name evidence="4" type="ORF">UFOVP1535_43</name>
    <name evidence="1" type="ORF">UFOVP998_54</name>
</gene>
<accession>A0A6J5RNA2</accession>
<name>A0A6J5RNA2_9CAUD</name>
<evidence type="ECO:0000313" key="4">
    <source>
        <dbReference type="EMBL" id="CAB5228082.1"/>
    </source>
</evidence>